<gene>
    <name evidence="1" type="ORF">SAMN05192529_11128</name>
</gene>
<dbReference type="AlphaFoldDB" id="A0A1H3ZHC3"/>
<dbReference type="Proteomes" id="UP000199041">
    <property type="component" value="Unassembled WGS sequence"/>
</dbReference>
<dbReference type="STRING" id="551991.SAMN05192529_11128"/>
<sequence>MLERKVNFNDIIKFRKALPLDGNIGGLPEYIIDPQDVRITNFSVLNLNLKNG</sequence>
<protein>
    <submittedName>
        <fullName evidence="1">Uncharacterized protein</fullName>
    </submittedName>
</protein>
<organism evidence="1 2">
    <name type="scientific">Arachidicoccus rhizosphaerae</name>
    <dbReference type="NCBI Taxonomy" id="551991"/>
    <lineage>
        <taxon>Bacteria</taxon>
        <taxon>Pseudomonadati</taxon>
        <taxon>Bacteroidota</taxon>
        <taxon>Chitinophagia</taxon>
        <taxon>Chitinophagales</taxon>
        <taxon>Chitinophagaceae</taxon>
        <taxon>Arachidicoccus</taxon>
    </lineage>
</organism>
<evidence type="ECO:0000313" key="2">
    <source>
        <dbReference type="Proteomes" id="UP000199041"/>
    </source>
</evidence>
<name>A0A1H3ZHC3_9BACT</name>
<accession>A0A1H3ZHC3</accession>
<evidence type="ECO:0000313" key="1">
    <source>
        <dbReference type="EMBL" id="SEA23080.1"/>
    </source>
</evidence>
<dbReference type="EMBL" id="FNQY01000011">
    <property type="protein sequence ID" value="SEA23080.1"/>
    <property type="molecule type" value="Genomic_DNA"/>
</dbReference>
<proteinExistence type="predicted"/>
<reference evidence="1 2" key="1">
    <citation type="submission" date="2016-10" db="EMBL/GenBank/DDBJ databases">
        <authorList>
            <person name="de Groot N.N."/>
        </authorList>
    </citation>
    <scope>NUCLEOTIDE SEQUENCE [LARGE SCALE GENOMIC DNA]</scope>
    <source>
        <strain evidence="1 2">Vu-144</strain>
    </source>
</reference>
<keyword evidence="2" id="KW-1185">Reference proteome</keyword>